<sequence>MLIIFSALAAIIPMTIYLILIWRFDKYDREPFGMVLANYLWGAIGAIFLALAGSIILTVVLNFFIKDDKTLDLVGAVAIAPVVEEITKGIFLLITVSSRKFDNITDGIVYGGAIGLGFGMTENFMYFVGNADNLESWIAIIIVRTLFSAVMHCVSTATLGAFLGYSKLMSKGKRIFYALMGLVLAMLIHAAWNSSVSFQSTAPLGFLFLFITVLIFITVFIISVARERKIILNELIEEAANGLIPMTHLRILSSSIREQSGWIPENIRKDYIRSATTLAFRKRQARNSKGASKIYYESDIDNYRKFISYLLSSSKV</sequence>
<keyword evidence="1" id="KW-0812">Transmembrane</keyword>
<feature type="transmembrane region" description="Helical" evidence="1">
    <location>
        <begin position="36"/>
        <end position="61"/>
    </location>
</feature>
<feature type="transmembrane region" description="Helical" evidence="1">
    <location>
        <begin position="138"/>
        <end position="163"/>
    </location>
</feature>
<dbReference type="GO" id="GO:0008237">
    <property type="term" value="F:metallopeptidase activity"/>
    <property type="evidence" value="ECO:0007669"/>
    <property type="project" value="UniProtKB-KW"/>
</dbReference>
<feature type="transmembrane region" description="Helical" evidence="1">
    <location>
        <begin position="204"/>
        <end position="225"/>
    </location>
</feature>
<evidence type="ECO:0000313" key="2">
    <source>
        <dbReference type="EMBL" id="HFI90925.1"/>
    </source>
</evidence>
<dbReference type="EMBL" id="DSUJ01000008">
    <property type="protein sequence ID" value="HFI90925.1"/>
    <property type="molecule type" value="Genomic_DNA"/>
</dbReference>
<keyword evidence="1" id="KW-1133">Transmembrane helix</keyword>
<dbReference type="GO" id="GO:0006508">
    <property type="term" value="P:proteolysis"/>
    <property type="evidence" value="ECO:0007669"/>
    <property type="project" value="UniProtKB-KW"/>
</dbReference>
<accession>A0A7V2ZJ76</accession>
<dbReference type="AlphaFoldDB" id="A0A7V2ZJ76"/>
<feature type="transmembrane region" description="Helical" evidence="1">
    <location>
        <begin position="175"/>
        <end position="192"/>
    </location>
</feature>
<keyword evidence="1" id="KW-0472">Membrane</keyword>
<dbReference type="PANTHER" id="PTHR36844:SF1">
    <property type="entry name" value="PROTEASE PRSW"/>
    <property type="match status" value="1"/>
</dbReference>
<keyword evidence="2" id="KW-0482">Metalloprotease</keyword>
<gene>
    <name evidence="2" type="ORF">ENS31_05245</name>
</gene>
<dbReference type="InterPro" id="IPR026898">
    <property type="entry name" value="PrsW"/>
</dbReference>
<feature type="transmembrane region" description="Helical" evidence="1">
    <location>
        <begin position="108"/>
        <end position="126"/>
    </location>
</feature>
<dbReference type="RefSeq" id="WP_304146298.1">
    <property type="nucleotide sequence ID" value="NZ_JAOAIE010000078.1"/>
</dbReference>
<feature type="transmembrane region" description="Helical" evidence="1">
    <location>
        <begin position="6"/>
        <end position="24"/>
    </location>
</feature>
<keyword evidence="2" id="KW-0378">Hydrolase</keyword>
<organism evidence="2">
    <name type="scientific">Ignavibacterium album</name>
    <dbReference type="NCBI Taxonomy" id="591197"/>
    <lineage>
        <taxon>Bacteria</taxon>
        <taxon>Pseudomonadati</taxon>
        <taxon>Ignavibacteriota</taxon>
        <taxon>Ignavibacteria</taxon>
        <taxon>Ignavibacteriales</taxon>
        <taxon>Ignavibacteriaceae</taxon>
        <taxon>Ignavibacterium</taxon>
    </lineage>
</organism>
<proteinExistence type="predicted"/>
<dbReference type="Pfam" id="PF13367">
    <property type="entry name" value="PrsW-protease"/>
    <property type="match status" value="1"/>
</dbReference>
<name>A0A7V2ZJ76_9BACT</name>
<comment type="caution">
    <text evidence="2">The sequence shown here is derived from an EMBL/GenBank/DDBJ whole genome shotgun (WGS) entry which is preliminary data.</text>
</comment>
<dbReference type="PANTHER" id="PTHR36844">
    <property type="entry name" value="PROTEASE PRSW"/>
    <property type="match status" value="1"/>
</dbReference>
<keyword evidence="2" id="KW-0645">Protease</keyword>
<reference evidence="2" key="1">
    <citation type="journal article" date="2020" name="mSystems">
        <title>Genome- and Community-Level Interaction Insights into Carbon Utilization and Element Cycling Functions of Hydrothermarchaeota in Hydrothermal Sediment.</title>
        <authorList>
            <person name="Zhou Z."/>
            <person name="Liu Y."/>
            <person name="Xu W."/>
            <person name="Pan J."/>
            <person name="Luo Z.H."/>
            <person name="Li M."/>
        </authorList>
    </citation>
    <scope>NUCLEOTIDE SEQUENCE [LARGE SCALE GENOMIC DNA]</scope>
    <source>
        <strain evidence="2">SpSt-479</strain>
    </source>
</reference>
<protein>
    <submittedName>
        <fullName evidence="2">PrsW family intramembrane metalloprotease</fullName>
    </submittedName>
</protein>
<evidence type="ECO:0000256" key="1">
    <source>
        <dbReference type="SAM" id="Phobius"/>
    </source>
</evidence>